<accession>A0A0A8Z7J7</accession>
<protein>
    <submittedName>
        <fullName evidence="1">Uncharacterized protein</fullName>
    </submittedName>
</protein>
<dbReference type="EMBL" id="GBRH01264297">
    <property type="protein sequence ID" value="JAD33598.1"/>
    <property type="molecule type" value="Transcribed_RNA"/>
</dbReference>
<proteinExistence type="predicted"/>
<sequence length="17" mass="2162">MQQFHHIKMFLKTVLFI</sequence>
<evidence type="ECO:0000313" key="1">
    <source>
        <dbReference type="EMBL" id="JAD33598.1"/>
    </source>
</evidence>
<organism evidence="1">
    <name type="scientific">Arundo donax</name>
    <name type="common">Giant reed</name>
    <name type="synonym">Donax arundinaceus</name>
    <dbReference type="NCBI Taxonomy" id="35708"/>
    <lineage>
        <taxon>Eukaryota</taxon>
        <taxon>Viridiplantae</taxon>
        <taxon>Streptophyta</taxon>
        <taxon>Embryophyta</taxon>
        <taxon>Tracheophyta</taxon>
        <taxon>Spermatophyta</taxon>
        <taxon>Magnoliopsida</taxon>
        <taxon>Liliopsida</taxon>
        <taxon>Poales</taxon>
        <taxon>Poaceae</taxon>
        <taxon>PACMAD clade</taxon>
        <taxon>Arundinoideae</taxon>
        <taxon>Arundineae</taxon>
        <taxon>Arundo</taxon>
    </lineage>
</organism>
<dbReference type="AlphaFoldDB" id="A0A0A8Z7J7"/>
<reference evidence="1" key="2">
    <citation type="journal article" date="2015" name="Data Brief">
        <title>Shoot transcriptome of the giant reed, Arundo donax.</title>
        <authorList>
            <person name="Barrero R.A."/>
            <person name="Guerrero F.D."/>
            <person name="Moolhuijzen P."/>
            <person name="Goolsby J.A."/>
            <person name="Tidwell J."/>
            <person name="Bellgard S.E."/>
            <person name="Bellgard M.I."/>
        </authorList>
    </citation>
    <scope>NUCLEOTIDE SEQUENCE</scope>
    <source>
        <tissue evidence="1">Shoot tissue taken approximately 20 cm above the soil surface</tissue>
    </source>
</reference>
<name>A0A0A8Z7J7_ARUDO</name>
<reference evidence="1" key="1">
    <citation type="submission" date="2014-09" db="EMBL/GenBank/DDBJ databases">
        <authorList>
            <person name="Magalhaes I.L.F."/>
            <person name="Oliveira U."/>
            <person name="Santos F.R."/>
            <person name="Vidigal T.H.D.A."/>
            <person name="Brescovit A.D."/>
            <person name="Santos A.J."/>
        </authorList>
    </citation>
    <scope>NUCLEOTIDE SEQUENCE</scope>
    <source>
        <tissue evidence="1">Shoot tissue taken approximately 20 cm above the soil surface</tissue>
    </source>
</reference>